<reference evidence="3 4" key="1">
    <citation type="submission" date="2007-01" db="EMBL/GenBank/DDBJ databases">
        <authorList>
            <person name="Haygood M."/>
            <person name="Podell S."/>
            <person name="Anderson C."/>
            <person name="Hopkinson B."/>
            <person name="Roe K."/>
            <person name="Barbeau K."/>
            <person name="Gaasterland T."/>
            <person name="Ferriera S."/>
            <person name="Johnson J."/>
            <person name="Kravitz S."/>
            <person name="Beeson K."/>
            <person name="Sutton G."/>
            <person name="Rogers Y.-H."/>
            <person name="Friedman R."/>
            <person name="Frazier M."/>
            <person name="Venter J.C."/>
        </authorList>
    </citation>
    <scope>NUCLEOTIDE SEQUENCE [LARGE SCALE GENOMIC DNA]</scope>
    <source>
        <strain evidence="3 4">ATCC 23134</strain>
    </source>
</reference>
<evidence type="ECO:0000259" key="2">
    <source>
        <dbReference type="SMART" id="SM00867"/>
    </source>
</evidence>
<dbReference type="OrthoDB" id="9811006at2"/>
<accession>A1ZYT3</accession>
<feature type="chain" id="PRO_5002642312" evidence="1">
    <location>
        <begin position="22"/>
        <end position="179"/>
    </location>
</feature>
<sequence length="179" mass="19710">MKKTILILLVMLTVAATGVFAQTKWKINKADVKFKIRNAGINVSGSFEGFKGKIIFSPDNLAGSRLIGIIQTATINTGIKGRDRHLRKEDFFHAIKYPVIKMKSTKIVKEGEQYVAYFDVFIKGVTKNIKVPFSYAKNGNTATFKASFKINRRDFGVGGKSLIMSNTAKIALNITAAAS</sequence>
<dbReference type="PANTHER" id="PTHR34406">
    <property type="entry name" value="PROTEIN YCEI"/>
    <property type="match status" value="1"/>
</dbReference>
<evidence type="ECO:0000313" key="4">
    <source>
        <dbReference type="Proteomes" id="UP000004095"/>
    </source>
</evidence>
<dbReference type="EMBL" id="AAWS01000069">
    <property type="protein sequence ID" value="EAY24430.1"/>
    <property type="molecule type" value="Genomic_DNA"/>
</dbReference>
<protein>
    <submittedName>
        <fullName evidence="3">YceI</fullName>
    </submittedName>
</protein>
<feature type="domain" description="Lipid/polyisoprenoid-binding YceI-like" evidence="2">
    <location>
        <begin position="24"/>
        <end position="177"/>
    </location>
</feature>
<dbReference type="Gene3D" id="2.40.128.110">
    <property type="entry name" value="Lipid/polyisoprenoid-binding, YceI-like"/>
    <property type="match status" value="1"/>
</dbReference>
<feature type="signal peptide" evidence="1">
    <location>
        <begin position="1"/>
        <end position="21"/>
    </location>
</feature>
<keyword evidence="1" id="KW-0732">Signal</keyword>
<comment type="caution">
    <text evidence="3">The sequence shown here is derived from an EMBL/GenBank/DDBJ whole genome shotgun (WGS) entry which is preliminary data.</text>
</comment>
<dbReference type="InterPro" id="IPR036761">
    <property type="entry name" value="TTHA0802/YceI-like_sf"/>
</dbReference>
<dbReference type="SUPFAM" id="SSF101874">
    <property type="entry name" value="YceI-like"/>
    <property type="match status" value="1"/>
</dbReference>
<evidence type="ECO:0000256" key="1">
    <source>
        <dbReference type="SAM" id="SignalP"/>
    </source>
</evidence>
<organism evidence="3 4">
    <name type="scientific">Microscilla marina ATCC 23134</name>
    <dbReference type="NCBI Taxonomy" id="313606"/>
    <lineage>
        <taxon>Bacteria</taxon>
        <taxon>Pseudomonadati</taxon>
        <taxon>Bacteroidota</taxon>
        <taxon>Cytophagia</taxon>
        <taxon>Cytophagales</taxon>
        <taxon>Microscillaceae</taxon>
        <taxon>Microscilla</taxon>
    </lineage>
</organism>
<proteinExistence type="predicted"/>
<dbReference type="InterPro" id="IPR007372">
    <property type="entry name" value="Lipid/polyisoprenoid-bd_YceI"/>
</dbReference>
<dbReference type="Pfam" id="PF04264">
    <property type="entry name" value="YceI"/>
    <property type="match status" value="1"/>
</dbReference>
<keyword evidence="4" id="KW-1185">Reference proteome</keyword>
<dbReference type="AlphaFoldDB" id="A1ZYT3"/>
<gene>
    <name evidence="3" type="ORF">M23134_06284</name>
</gene>
<evidence type="ECO:0000313" key="3">
    <source>
        <dbReference type="EMBL" id="EAY24430.1"/>
    </source>
</evidence>
<dbReference type="Proteomes" id="UP000004095">
    <property type="component" value="Unassembled WGS sequence"/>
</dbReference>
<dbReference type="RefSeq" id="WP_002704771.1">
    <property type="nucleotide sequence ID" value="NZ_AAWS01000069.1"/>
</dbReference>
<dbReference type="PANTHER" id="PTHR34406:SF1">
    <property type="entry name" value="PROTEIN YCEI"/>
    <property type="match status" value="1"/>
</dbReference>
<dbReference type="eggNOG" id="COG2353">
    <property type="taxonomic scope" value="Bacteria"/>
</dbReference>
<name>A1ZYT3_MICM2</name>
<dbReference type="SMART" id="SM00867">
    <property type="entry name" value="YceI"/>
    <property type="match status" value="1"/>
</dbReference>